<comment type="caution">
    <text evidence="9">The sequence shown here is derived from an EMBL/GenBank/DDBJ whole genome shotgun (WGS) entry which is preliminary data.</text>
</comment>
<evidence type="ECO:0000256" key="7">
    <source>
        <dbReference type="PIRNR" id="PIRNR002560"/>
    </source>
</evidence>
<organism evidence="9 10">
    <name type="scientific">Pseudovibrio japonicus</name>
    <dbReference type="NCBI Taxonomy" id="366534"/>
    <lineage>
        <taxon>Bacteria</taxon>
        <taxon>Pseudomonadati</taxon>
        <taxon>Pseudomonadota</taxon>
        <taxon>Alphaproteobacteria</taxon>
        <taxon>Hyphomicrobiales</taxon>
        <taxon>Stappiaceae</taxon>
        <taxon>Pseudovibrio</taxon>
    </lineage>
</organism>
<dbReference type="RefSeq" id="WP_189438835.1">
    <property type="nucleotide sequence ID" value="NZ_BMXE01000011.1"/>
</dbReference>
<dbReference type="PANTHER" id="PTHR30295">
    <property type="entry name" value="BACTERIOFERRITIN"/>
    <property type="match status" value="1"/>
</dbReference>
<comment type="function">
    <text evidence="7">Iron-storage protein, whose ferroxidase center binds Fe(2+), oxidizes it using dioxygen to Fe(3+), and participates in the subsequent Fe(3+) oxide mineral core formation within the central cavity of the BFR protein shell.</text>
</comment>
<keyword evidence="6 7" id="KW-0408">Iron</keyword>
<dbReference type="InterPro" id="IPR012347">
    <property type="entry name" value="Ferritin-like"/>
</dbReference>
<dbReference type="InterPro" id="IPR002024">
    <property type="entry name" value="Bacterioferritin"/>
</dbReference>
<dbReference type="Proteomes" id="UP000637980">
    <property type="component" value="Unassembled WGS sequence"/>
</dbReference>
<protein>
    <recommendedName>
        <fullName evidence="7">Bacterioferritin</fullName>
        <ecNumber evidence="7">1.16.3.1</ecNumber>
    </recommendedName>
</protein>
<dbReference type="PIRSF" id="PIRSF002560">
    <property type="entry name" value="Bacterioferritin"/>
    <property type="match status" value="1"/>
</dbReference>
<dbReference type="EC" id="1.16.3.1" evidence="7"/>
<comment type="catalytic activity">
    <reaction evidence="7">
        <text>4 Fe(2+) + O2 + 4 H(+) = 4 Fe(3+) + 2 H2O</text>
        <dbReference type="Rhea" id="RHEA:11148"/>
        <dbReference type="ChEBI" id="CHEBI:15377"/>
        <dbReference type="ChEBI" id="CHEBI:15378"/>
        <dbReference type="ChEBI" id="CHEBI:15379"/>
        <dbReference type="ChEBI" id="CHEBI:29033"/>
        <dbReference type="ChEBI" id="CHEBI:29034"/>
        <dbReference type="EC" id="1.16.3.1"/>
    </reaction>
</comment>
<feature type="domain" description="Ferritin-like diiron" evidence="8">
    <location>
        <begin position="1"/>
        <end position="145"/>
    </location>
</feature>
<dbReference type="SUPFAM" id="SSF47240">
    <property type="entry name" value="Ferritin-like"/>
    <property type="match status" value="1"/>
</dbReference>
<evidence type="ECO:0000313" key="9">
    <source>
        <dbReference type="EMBL" id="GHB48766.1"/>
    </source>
</evidence>
<dbReference type="CDD" id="cd00907">
    <property type="entry name" value="Bacterioferritin"/>
    <property type="match status" value="1"/>
</dbReference>
<dbReference type="InterPro" id="IPR008331">
    <property type="entry name" value="Ferritin_DPS_dom"/>
</dbReference>
<dbReference type="InterPro" id="IPR009040">
    <property type="entry name" value="Ferritin-like_diiron"/>
</dbReference>
<dbReference type="Pfam" id="PF00210">
    <property type="entry name" value="Ferritin"/>
    <property type="match status" value="1"/>
</dbReference>
<dbReference type="NCBIfam" id="TIGR00754">
    <property type="entry name" value="bfr"/>
    <property type="match status" value="1"/>
</dbReference>
<evidence type="ECO:0000256" key="4">
    <source>
        <dbReference type="ARBA" id="ARBA00022617"/>
    </source>
</evidence>
<keyword evidence="5 7" id="KW-0479">Metal-binding</keyword>
<keyword evidence="3 7" id="KW-0409">Iron storage</keyword>
<evidence type="ECO:0000256" key="5">
    <source>
        <dbReference type="ARBA" id="ARBA00022723"/>
    </source>
</evidence>
<comment type="similarity">
    <text evidence="2 7">Belongs to the bacterioferritin family.</text>
</comment>
<dbReference type="PRINTS" id="PR00601">
    <property type="entry name" value="BACFERRITIN"/>
</dbReference>
<accession>A0ABQ3ENQ4</accession>
<dbReference type="InterPro" id="IPR009078">
    <property type="entry name" value="Ferritin-like_SF"/>
</dbReference>
<gene>
    <name evidence="9" type="ORF">GCM10007094_42560</name>
</gene>
<dbReference type="EMBL" id="BMXE01000011">
    <property type="protein sequence ID" value="GHB48766.1"/>
    <property type="molecule type" value="Genomic_DNA"/>
</dbReference>
<evidence type="ECO:0000256" key="1">
    <source>
        <dbReference type="ARBA" id="ARBA00001970"/>
    </source>
</evidence>
<keyword evidence="4" id="KW-0349">Heme</keyword>
<evidence type="ECO:0000256" key="6">
    <source>
        <dbReference type="ARBA" id="ARBA00023004"/>
    </source>
</evidence>
<comment type="cofactor">
    <cofactor evidence="1">
        <name>heme b</name>
        <dbReference type="ChEBI" id="CHEBI:60344"/>
    </cofactor>
</comment>
<name>A0ABQ3ENQ4_9HYPH</name>
<evidence type="ECO:0000256" key="2">
    <source>
        <dbReference type="ARBA" id="ARBA00008093"/>
    </source>
</evidence>
<evidence type="ECO:0000259" key="8">
    <source>
        <dbReference type="PROSITE" id="PS50905"/>
    </source>
</evidence>
<dbReference type="PROSITE" id="PS50905">
    <property type="entry name" value="FERRITIN_LIKE"/>
    <property type="match status" value="1"/>
</dbReference>
<evidence type="ECO:0000313" key="10">
    <source>
        <dbReference type="Proteomes" id="UP000637980"/>
    </source>
</evidence>
<dbReference type="Gene3D" id="1.20.1260.10">
    <property type="match status" value="1"/>
</dbReference>
<sequence>MKHNEKVIERLNEALKLELGAVNQYWLHYRLLDDWGFGKLAQKEREESIEEMGHADKLIERILFLGGHPNLQTVAPLKIGTNLQEVLEADLAGEREARAAYAKSREICNDEGDYVTMKLFDDLLADEEGHIDFLETQLELLAKIGEQNYGALNANPANTGE</sequence>
<evidence type="ECO:0000256" key="3">
    <source>
        <dbReference type="ARBA" id="ARBA00022434"/>
    </source>
</evidence>
<proteinExistence type="inferred from homology"/>
<dbReference type="PANTHER" id="PTHR30295:SF0">
    <property type="entry name" value="BACTERIOFERRITIN"/>
    <property type="match status" value="1"/>
</dbReference>
<keyword evidence="10" id="KW-1185">Reference proteome</keyword>
<reference evidence="10" key="1">
    <citation type="journal article" date="2019" name="Int. J. Syst. Evol. Microbiol.">
        <title>The Global Catalogue of Microorganisms (GCM) 10K type strain sequencing project: providing services to taxonomists for standard genome sequencing and annotation.</title>
        <authorList>
            <consortium name="The Broad Institute Genomics Platform"/>
            <consortium name="The Broad Institute Genome Sequencing Center for Infectious Disease"/>
            <person name="Wu L."/>
            <person name="Ma J."/>
        </authorList>
    </citation>
    <scope>NUCLEOTIDE SEQUENCE [LARGE SCALE GENOMIC DNA]</scope>
    <source>
        <strain evidence="10">KCTC 12861</strain>
    </source>
</reference>